<dbReference type="Proteomes" id="UP000749559">
    <property type="component" value="Unassembled WGS sequence"/>
</dbReference>
<keyword evidence="2" id="KW-1185">Reference proteome</keyword>
<sequence>MTTLPRINAPRATPITVPDVAPHLTTYKMMTTFMTAPDIKESNSLKPRRREKTFISHQSPKSTYERMTTFTEPPSELYGVYPPRLTQSAEFSNIPKKVNPCKPVPPKKWTKSLETGDGHWHNHQRTSLMQQLEYFRYHSMYQKAFYGSPSEKEDYRKNTRLVLKQQMTDRQNRVKDFLKNKVSESEGAVEYDNKCLKEDADNFYKKFDYLKKFRDDNKLLMEEKWRFNRETTDLEKKYDNEQLKYNPINWSCTLK</sequence>
<proteinExistence type="predicted"/>
<evidence type="ECO:0000313" key="2">
    <source>
        <dbReference type="Proteomes" id="UP000749559"/>
    </source>
</evidence>
<reference evidence="1" key="1">
    <citation type="submission" date="2022-03" db="EMBL/GenBank/DDBJ databases">
        <authorList>
            <person name="Martin C."/>
        </authorList>
    </citation>
    <scope>NUCLEOTIDE SEQUENCE</scope>
</reference>
<evidence type="ECO:0000313" key="1">
    <source>
        <dbReference type="EMBL" id="CAH1784430.1"/>
    </source>
</evidence>
<comment type="caution">
    <text evidence="1">The sequence shown here is derived from an EMBL/GenBank/DDBJ whole genome shotgun (WGS) entry which is preliminary data.</text>
</comment>
<name>A0A8J1XEN5_OWEFU</name>
<protein>
    <submittedName>
        <fullName evidence="1">Uncharacterized protein</fullName>
    </submittedName>
</protein>
<dbReference type="AlphaFoldDB" id="A0A8J1XEN5"/>
<gene>
    <name evidence="1" type="ORF">OFUS_LOCUS10624</name>
</gene>
<dbReference type="EMBL" id="CAIIXF020000005">
    <property type="protein sequence ID" value="CAH1784430.1"/>
    <property type="molecule type" value="Genomic_DNA"/>
</dbReference>
<accession>A0A8J1XEN5</accession>
<organism evidence="1 2">
    <name type="scientific">Owenia fusiformis</name>
    <name type="common">Polychaete worm</name>
    <dbReference type="NCBI Taxonomy" id="6347"/>
    <lineage>
        <taxon>Eukaryota</taxon>
        <taxon>Metazoa</taxon>
        <taxon>Spiralia</taxon>
        <taxon>Lophotrochozoa</taxon>
        <taxon>Annelida</taxon>
        <taxon>Polychaeta</taxon>
        <taxon>Sedentaria</taxon>
        <taxon>Canalipalpata</taxon>
        <taxon>Sabellida</taxon>
        <taxon>Oweniida</taxon>
        <taxon>Oweniidae</taxon>
        <taxon>Owenia</taxon>
    </lineage>
</organism>
<dbReference type="OrthoDB" id="9992297at2759"/>